<evidence type="ECO:0000313" key="3">
    <source>
        <dbReference type="EMBL" id="MBC2651255.1"/>
    </source>
</evidence>
<comment type="caution">
    <text evidence="3">The sequence shown here is derived from an EMBL/GenBank/DDBJ whole genome shotgun (WGS) entry which is preliminary data.</text>
</comment>
<dbReference type="EMBL" id="JACLAU010000006">
    <property type="protein sequence ID" value="MBC2651255.1"/>
    <property type="molecule type" value="Genomic_DNA"/>
</dbReference>
<dbReference type="InterPro" id="IPR013762">
    <property type="entry name" value="Integrase-like_cat_sf"/>
</dbReference>
<protein>
    <submittedName>
        <fullName evidence="3">Tyrosine-type recombinase/integrase</fullName>
    </submittedName>
</protein>
<sequence length="152" mass="16810">MQTPVLLALYTGQRREDLVTMTWADYHGGIVRVAQNKTQERLDLPCHPKLREHLDNKRTGFGGTIVRAANGRPMTAGALSAALNRAMADIAEMPHRSWHGLRYLAAGKLEEAGCSVVEITSVIGHRTYQMAMQYISQRRAARAAIERLEAAG</sequence>
<dbReference type="PROSITE" id="PS51898">
    <property type="entry name" value="TYR_RECOMBINASE"/>
    <property type="match status" value="1"/>
</dbReference>
<dbReference type="Gene3D" id="1.10.443.10">
    <property type="entry name" value="Intergrase catalytic core"/>
    <property type="match status" value="1"/>
</dbReference>
<dbReference type="InterPro" id="IPR002104">
    <property type="entry name" value="Integrase_catalytic"/>
</dbReference>
<evidence type="ECO:0000259" key="2">
    <source>
        <dbReference type="PROSITE" id="PS51898"/>
    </source>
</evidence>
<organism evidence="3 4">
    <name type="scientific">Novosphingobium aerophilum</name>
    <dbReference type="NCBI Taxonomy" id="2839843"/>
    <lineage>
        <taxon>Bacteria</taxon>
        <taxon>Pseudomonadati</taxon>
        <taxon>Pseudomonadota</taxon>
        <taxon>Alphaproteobacteria</taxon>
        <taxon>Sphingomonadales</taxon>
        <taxon>Sphingomonadaceae</taxon>
        <taxon>Novosphingobium</taxon>
    </lineage>
</organism>
<dbReference type="GO" id="GO:0015074">
    <property type="term" value="P:DNA integration"/>
    <property type="evidence" value="ECO:0007669"/>
    <property type="project" value="InterPro"/>
</dbReference>
<accession>A0A7X1F6H2</accession>
<proteinExistence type="predicted"/>
<feature type="domain" description="Tyr recombinase" evidence="2">
    <location>
        <begin position="1"/>
        <end position="147"/>
    </location>
</feature>
<dbReference type="GO" id="GO:0003677">
    <property type="term" value="F:DNA binding"/>
    <property type="evidence" value="ECO:0007669"/>
    <property type="project" value="InterPro"/>
</dbReference>
<gene>
    <name evidence="3" type="ORF">H7F49_06035</name>
</gene>
<dbReference type="InterPro" id="IPR011010">
    <property type="entry name" value="DNA_brk_join_enz"/>
</dbReference>
<dbReference type="Pfam" id="PF00589">
    <property type="entry name" value="Phage_integrase"/>
    <property type="match status" value="1"/>
</dbReference>
<keyword evidence="1" id="KW-0233">DNA recombination</keyword>
<evidence type="ECO:0000256" key="1">
    <source>
        <dbReference type="ARBA" id="ARBA00023172"/>
    </source>
</evidence>
<dbReference type="AlphaFoldDB" id="A0A7X1F6H2"/>
<name>A0A7X1F6H2_9SPHN</name>
<dbReference type="SUPFAM" id="SSF56349">
    <property type="entry name" value="DNA breaking-rejoining enzymes"/>
    <property type="match status" value="1"/>
</dbReference>
<keyword evidence="4" id="KW-1185">Reference proteome</keyword>
<reference evidence="3 4" key="1">
    <citation type="submission" date="2020-08" db="EMBL/GenBank/DDBJ databases">
        <title>The genome sequence of Novosphingobium flavum 4Y4.</title>
        <authorList>
            <person name="Liu Y."/>
        </authorList>
    </citation>
    <scope>NUCLEOTIDE SEQUENCE [LARGE SCALE GENOMIC DNA]</scope>
    <source>
        <strain evidence="3 4">4Y4</strain>
    </source>
</reference>
<dbReference type="GO" id="GO:0006310">
    <property type="term" value="P:DNA recombination"/>
    <property type="evidence" value="ECO:0007669"/>
    <property type="project" value="UniProtKB-KW"/>
</dbReference>
<dbReference type="Proteomes" id="UP000520156">
    <property type="component" value="Unassembled WGS sequence"/>
</dbReference>
<evidence type="ECO:0000313" key="4">
    <source>
        <dbReference type="Proteomes" id="UP000520156"/>
    </source>
</evidence>
<dbReference type="RefSeq" id="WP_185682680.1">
    <property type="nucleotide sequence ID" value="NZ_JACLAU010000006.1"/>
</dbReference>